<accession>A0ABQ9ENX0</accession>
<keyword evidence="2" id="KW-1185">Reference proteome</keyword>
<evidence type="ECO:0000313" key="2">
    <source>
        <dbReference type="Proteomes" id="UP001217089"/>
    </source>
</evidence>
<proteinExistence type="predicted"/>
<dbReference type="Proteomes" id="UP001217089">
    <property type="component" value="Unassembled WGS sequence"/>
</dbReference>
<evidence type="ECO:0000313" key="1">
    <source>
        <dbReference type="EMBL" id="KAJ8306937.1"/>
    </source>
</evidence>
<sequence>MLGCDNAKVTYSQMPDDKKQRGNQHVLQKFSALKFRLCPTSSFSTLYTAGGAIFFKTPRKCQCFGNGPVTQDLSLVKHSTVLVIGQQISLGSQIFYLIDEAEQTGKGANSVASMLHHHFYTEIMEKQMQPFKWTIAQVKIKITKMNKEGIVFLEKYANYEEEEAINVLKTKTLRFENPGVLPNILVPKGLDAARQWYLFKEVKPYCPNKEACLKPAMNKPVIKFGVESETDKKRKCSYYKATALSLLLENKWDHLYMFILIYSSFPAKLNTV</sequence>
<dbReference type="EMBL" id="JARBDR010000793">
    <property type="protein sequence ID" value="KAJ8306937.1"/>
    <property type="molecule type" value="Genomic_DNA"/>
</dbReference>
<gene>
    <name evidence="1" type="ORF">KUTeg_015021</name>
</gene>
<comment type="caution">
    <text evidence="1">The sequence shown here is derived from an EMBL/GenBank/DDBJ whole genome shotgun (WGS) entry which is preliminary data.</text>
</comment>
<protein>
    <submittedName>
        <fullName evidence="1">Uncharacterized protein</fullName>
    </submittedName>
</protein>
<reference evidence="1 2" key="1">
    <citation type="submission" date="2022-12" db="EMBL/GenBank/DDBJ databases">
        <title>Chromosome-level genome of Tegillarca granosa.</title>
        <authorList>
            <person name="Kim J."/>
        </authorList>
    </citation>
    <scope>NUCLEOTIDE SEQUENCE [LARGE SCALE GENOMIC DNA]</scope>
    <source>
        <strain evidence="1">Teg-2019</strain>
        <tissue evidence="1">Adductor muscle</tissue>
    </source>
</reference>
<organism evidence="1 2">
    <name type="scientific">Tegillarca granosa</name>
    <name type="common">Malaysian cockle</name>
    <name type="synonym">Anadara granosa</name>
    <dbReference type="NCBI Taxonomy" id="220873"/>
    <lineage>
        <taxon>Eukaryota</taxon>
        <taxon>Metazoa</taxon>
        <taxon>Spiralia</taxon>
        <taxon>Lophotrochozoa</taxon>
        <taxon>Mollusca</taxon>
        <taxon>Bivalvia</taxon>
        <taxon>Autobranchia</taxon>
        <taxon>Pteriomorphia</taxon>
        <taxon>Arcoida</taxon>
        <taxon>Arcoidea</taxon>
        <taxon>Arcidae</taxon>
        <taxon>Tegillarca</taxon>
    </lineage>
</organism>
<name>A0ABQ9ENX0_TEGGR</name>